<dbReference type="AlphaFoldDB" id="A0AAV3QYH6"/>
<protein>
    <submittedName>
        <fullName evidence="1">Uncharacterized protein</fullName>
    </submittedName>
</protein>
<evidence type="ECO:0000313" key="1">
    <source>
        <dbReference type="EMBL" id="GAA0169192.1"/>
    </source>
</evidence>
<reference evidence="1 2" key="1">
    <citation type="submission" date="2024-01" db="EMBL/GenBank/DDBJ databases">
        <title>The complete chloroplast genome sequence of Lithospermum erythrorhizon: insights into the phylogenetic relationship among Boraginaceae species and the maternal lineages of purple gromwells.</title>
        <authorList>
            <person name="Okada T."/>
            <person name="Watanabe K."/>
        </authorList>
    </citation>
    <scope>NUCLEOTIDE SEQUENCE [LARGE SCALE GENOMIC DNA]</scope>
</reference>
<evidence type="ECO:0000313" key="2">
    <source>
        <dbReference type="Proteomes" id="UP001454036"/>
    </source>
</evidence>
<dbReference type="Proteomes" id="UP001454036">
    <property type="component" value="Unassembled WGS sequence"/>
</dbReference>
<name>A0AAV3QYH6_LITER</name>
<organism evidence="1 2">
    <name type="scientific">Lithospermum erythrorhizon</name>
    <name type="common">Purple gromwell</name>
    <name type="synonym">Lithospermum officinale var. erythrorhizon</name>
    <dbReference type="NCBI Taxonomy" id="34254"/>
    <lineage>
        <taxon>Eukaryota</taxon>
        <taxon>Viridiplantae</taxon>
        <taxon>Streptophyta</taxon>
        <taxon>Embryophyta</taxon>
        <taxon>Tracheophyta</taxon>
        <taxon>Spermatophyta</taxon>
        <taxon>Magnoliopsida</taxon>
        <taxon>eudicotyledons</taxon>
        <taxon>Gunneridae</taxon>
        <taxon>Pentapetalae</taxon>
        <taxon>asterids</taxon>
        <taxon>lamiids</taxon>
        <taxon>Boraginales</taxon>
        <taxon>Boraginaceae</taxon>
        <taxon>Boraginoideae</taxon>
        <taxon>Lithospermeae</taxon>
        <taxon>Lithospermum</taxon>
    </lineage>
</organism>
<comment type="caution">
    <text evidence="1">The sequence shown here is derived from an EMBL/GenBank/DDBJ whole genome shotgun (WGS) entry which is preliminary data.</text>
</comment>
<accession>A0AAV3QYH6</accession>
<proteinExistence type="predicted"/>
<dbReference type="EMBL" id="BAABME010039705">
    <property type="protein sequence ID" value="GAA0169192.1"/>
    <property type="molecule type" value="Genomic_DNA"/>
</dbReference>
<sequence>MMCEWMPKIMFDGGDGGAWKRRWGRVIGRRTILGKLLKVVPRALTSVLWRV</sequence>
<keyword evidence="2" id="KW-1185">Reference proteome</keyword>
<gene>
    <name evidence="1" type="ORF">LIER_43840</name>
</gene>